<evidence type="ECO:0000313" key="2">
    <source>
        <dbReference type="EMBL" id="SFL70209.1"/>
    </source>
</evidence>
<dbReference type="Proteomes" id="UP000199550">
    <property type="component" value="Unassembled WGS sequence"/>
</dbReference>
<gene>
    <name evidence="2" type="ORF">SAMN04488004_1468</name>
</gene>
<protein>
    <submittedName>
        <fullName evidence="2">Uncharacterized protein</fullName>
    </submittedName>
</protein>
<dbReference type="EMBL" id="FOTF01000046">
    <property type="protein sequence ID" value="SFL70209.1"/>
    <property type="molecule type" value="Genomic_DNA"/>
</dbReference>
<sequence length="192" mass="21401">MMKRKNTTKTLLLACAAVAAMTSPVIAQTYKTQSDDGVRHLVPKDESKQNAFGNLIQSRAIDMGFFQWPIPSKKVAADPATRPLQVSSCVGHNPDYRPAPEFSSERDLQVRKSGLAKTFLYEWAAYENAITELDCTCNTLMADWPTAVAAFDALTEGVDNPNFFTPTPIMARDAIKRDYDRMCDITMLLELE</sequence>
<proteinExistence type="predicted"/>
<feature type="chain" id="PRO_5011716499" evidence="1">
    <location>
        <begin position="28"/>
        <end position="192"/>
    </location>
</feature>
<dbReference type="AlphaFoldDB" id="A0A1I4JUH4"/>
<evidence type="ECO:0000313" key="3">
    <source>
        <dbReference type="Proteomes" id="UP000199550"/>
    </source>
</evidence>
<dbReference type="OrthoDB" id="7853491at2"/>
<feature type="signal peptide" evidence="1">
    <location>
        <begin position="1"/>
        <end position="27"/>
    </location>
</feature>
<name>A0A1I4JUH4_9RHOB</name>
<accession>A0A1I4JUH4</accession>
<reference evidence="2 3" key="1">
    <citation type="submission" date="2016-10" db="EMBL/GenBank/DDBJ databases">
        <authorList>
            <person name="de Groot N.N."/>
        </authorList>
    </citation>
    <scope>NUCLEOTIDE SEQUENCE [LARGE SCALE GENOMIC DNA]</scope>
    <source>
        <strain evidence="2 3">DSM 16199</strain>
    </source>
</reference>
<keyword evidence="1" id="KW-0732">Signal</keyword>
<organism evidence="2 3">
    <name type="scientific">Loktanella salsilacus</name>
    <dbReference type="NCBI Taxonomy" id="195913"/>
    <lineage>
        <taxon>Bacteria</taxon>
        <taxon>Pseudomonadati</taxon>
        <taxon>Pseudomonadota</taxon>
        <taxon>Alphaproteobacteria</taxon>
        <taxon>Rhodobacterales</taxon>
        <taxon>Roseobacteraceae</taxon>
        <taxon>Loktanella</taxon>
    </lineage>
</organism>
<keyword evidence="3" id="KW-1185">Reference proteome</keyword>
<dbReference type="STRING" id="195913.SAMN04488004_1468"/>
<dbReference type="RefSeq" id="WP_090192056.1">
    <property type="nucleotide sequence ID" value="NZ_FOTF01000046.1"/>
</dbReference>
<evidence type="ECO:0000256" key="1">
    <source>
        <dbReference type="SAM" id="SignalP"/>
    </source>
</evidence>